<feature type="region of interest" description="Disordered" evidence="1">
    <location>
        <begin position="206"/>
        <end position="241"/>
    </location>
</feature>
<comment type="caution">
    <text evidence="3">The sequence shown here is derived from an EMBL/GenBank/DDBJ whole genome shotgun (WGS) entry which is preliminary data.</text>
</comment>
<feature type="region of interest" description="Disordered" evidence="1">
    <location>
        <begin position="385"/>
        <end position="406"/>
    </location>
</feature>
<feature type="compositionally biased region" description="Basic and acidic residues" evidence="1">
    <location>
        <begin position="141"/>
        <end position="158"/>
    </location>
</feature>
<organism evidence="3 4">
    <name type="scientific">Symbiodinium necroappetens</name>
    <dbReference type="NCBI Taxonomy" id="1628268"/>
    <lineage>
        <taxon>Eukaryota</taxon>
        <taxon>Sar</taxon>
        <taxon>Alveolata</taxon>
        <taxon>Dinophyceae</taxon>
        <taxon>Suessiales</taxon>
        <taxon>Symbiodiniaceae</taxon>
        <taxon>Symbiodinium</taxon>
    </lineage>
</organism>
<feature type="compositionally biased region" description="Basic and acidic residues" evidence="1">
    <location>
        <begin position="318"/>
        <end position="328"/>
    </location>
</feature>
<evidence type="ECO:0000256" key="2">
    <source>
        <dbReference type="SAM" id="Phobius"/>
    </source>
</evidence>
<proteinExistence type="predicted"/>
<feature type="region of interest" description="Disordered" evidence="1">
    <location>
        <begin position="100"/>
        <end position="158"/>
    </location>
</feature>
<gene>
    <name evidence="3" type="ORF">SNEC2469_LOCUS22526</name>
</gene>
<evidence type="ECO:0000256" key="1">
    <source>
        <dbReference type="SAM" id="MobiDB-lite"/>
    </source>
</evidence>
<keyword evidence="4" id="KW-1185">Reference proteome</keyword>
<dbReference type="OrthoDB" id="436174at2759"/>
<feature type="compositionally biased region" description="Acidic residues" evidence="1">
    <location>
        <begin position="217"/>
        <end position="229"/>
    </location>
</feature>
<keyword evidence="2" id="KW-1133">Transmembrane helix</keyword>
<feature type="compositionally biased region" description="Basic and acidic residues" evidence="1">
    <location>
        <begin position="112"/>
        <end position="124"/>
    </location>
</feature>
<dbReference type="AlphaFoldDB" id="A0A812YBS4"/>
<sequence length="562" mass="61660">MALGLVVTTGPPGQQEAEEDFASRFGISLPVLVSICLGVGICGLLCLCTLCPILASPRTLNLFRVNAPERMDAKKMKQLESILQMKREVKNLETQVQERATATDDWGMSHKVQSEEQRMLERQLDRKRKQQAKMEQTAESGEQREVKKEEQVQRKRADDERYRRMKEAYRPKTIVVDGVALGAPESVLLELGFTPEALEAFRMPGFSSDADGRPAMEEEEEAVENEDETGPPPPPEDQASEAAFDLAALEAAAAARNAKFDDVALRLPPELDEAPNIAREGAGLKRRGGMAGPKEGEPMDAELLKRAQQRAAGLKVGAEIHEDHEVDKWIGPGSEPPSPRADSSRSQASNAQLLDWDALDVDNEALKKEKIREQAKATLAKQRLRAITESDKKDAVAVESDDSQDEDIEVKLGRAAAPMAEGALMSVFIKKEPTKATQAREVQAEPEELAVPVPEAPETAAASSAAGSQRVYQGKVHAGMPVRPRGLGTPRRDMLVGEVHRSSLDASTTLTKDGLPWGRFHSTKPHYRTPEEKAEALKSQKQMGFFQRMFGGGDEADHEVVE</sequence>
<accession>A0A812YBS4</accession>
<keyword evidence="2" id="KW-0472">Membrane</keyword>
<feature type="compositionally biased region" description="Basic and acidic residues" evidence="1">
    <location>
        <begin position="528"/>
        <end position="538"/>
    </location>
</feature>
<feature type="region of interest" description="Disordered" evidence="1">
    <location>
        <begin position="274"/>
        <end position="357"/>
    </location>
</feature>
<feature type="region of interest" description="Disordered" evidence="1">
    <location>
        <begin position="437"/>
        <end position="491"/>
    </location>
</feature>
<protein>
    <submittedName>
        <fullName evidence="3">Uncharacterized protein</fullName>
    </submittedName>
</protein>
<name>A0A812YBS4_9DINO</name>
<dbReference type="Proteomes" id="UP000601435">
    <property type="component" value="Unassembled WGS sequence"/>
</dbReference>
<feature type="compositionally biased region" description="Basic and acidic residues" evidence="1">
    <location>
        <begin position="294"/>
        <end position="305"/>
    </location>
</feature>
<dbReference type="EMBL" id="CAJNJA010041008">
    <property type="protein sequence ID" value="CAE7771108.1"/>
    <property type="molecule type" value="Genomic_DNA"/>
</dbReference>
<evidence type="ECO:0000313" key="4">
    <source>
        <dbReference type="Proteomes" id="UP000601435"/>
    </source>
</evidence>
<feature type="compositionally biased region" description="Basic and acidic residues" evidence="1">
    <location>
        <begin position="386"/>
        <end position="396"/>
    </location>
</feature>
<keyword evidence="2" id="KW-0812">Transmembrane</keyword>
<feature type="transmembrane region" description="Helical" evidence="2">
    <location>
        <begin position="27"/>
        <end position="55"/>
    </location>
</feature>
<reference evidence="3" key="1">
    <citation type="submission" date="2021-02" db="EMBL/GenBank/DDBJ databases">
        <authorList>
            <person name="Dougan E. K."/>
            <person name="Rhodes N."/>
            <person name="Thang M."/>
            <person name="Chan C."/>
        </authorList>
    </citation>
    <scope>NUCLEOTIDE SEQUENCE</scope>
</reference>
<feature type="compositionally biased region" description="Low complexity" evidence="1">
    <location>
        <begin position="449"/>
        <end position="468"/>
    </location>
</feature>
<feature type="region of interest" description="Disordered" evidence="1">
    <location>
        <begin position="507"/>
        <end position="539"/>
    </location>
</feature>
<evidence type="ECO:0000313" key="3">
    <source>
        <dbReference type="EMBL" id="CAE7771108.1"/>
    </source>
</evidence>